<dbReference type="EMBL" id="KZ293475">
    <property type="protein sequence ID" value="PBK61555.1"/>
    <property type="molecule type" value="Genomic_DNA"/>
</dbReference>
<protein>
    <submittedName>
        <fullName evidence="1">Uncharacterized protein</fullName>
    </submittedName>
</protein>
<evidence type="ECO:0000313" key="2">
    <source>
        <dbReference type="Proteomes" id="UP000218334"/>
    </source>
</evidence>
<keyword evidence="2" id="KW-1185">Reference proteome</keyword>
<dbReference type="Proteomes" id="UP000218334">
    <property type="component" value="Unassembled WGS sequence"/>
</dbReference>
<evidence type="ECO:0000313" key="1">
    <source>
        <dbReference type="EMBL" id="PBK61555.1"/>
    </source>
</evidence>
<reference evidence="2" key="1">
    <citation type="journal article" date="2017" name="Nat. Ecol. Evol.">
        <title>Genome expansion and lineage-specific genetic innovations in the forest pathogenic fungi Armillaria.</title>
        <authorList>
            <person name="Sipos G."/>
            <person name="Prasanna A.N."/>
            <person name="Walter M.C."/>
            <person name="O'Connor E."/>
            <person name="Balint B."/>
            <person name="Krizsan K."/>
            <person name="Kiss B."/>
            <person name="Hess J."/>
            <person name="Varga T."/>
            <person name="Slot J."/>
            <person name="Riley R."/>
            <person name="Boka B."/>
            <person name="Rigling D."/>
            <person name="Barry K."/>
            <person name="Lee J."/>
            <person name="Mihaltcheva S."/>
            <person name="LaButti K."/>
            <person name="Lipzen A."/>
            <person name="Waldron R."/>
            <person name="Moloney N.M."/>
            <person name="Sperisen C."/>
            <person name="Kredics L."/>
            <person name="Vagvoelgyi C."/>
            <person name="Patrignani A."/>
            <person name="Fitzpatrick D."/>
            <person name="Nagy I."/>
            <person name="Doyle S."/>
            <person name="Anderson J.B."/>
            <person name="Grigoriev I.V."/>
            <person name="Gueldener U."/>
            <person name="Muensterkoetter M."/>
            <person name="Nagy L.G."/>
        </authorList>
    </citation>
    <scope>NUCLEOTIDE SEQUENCE [LARGE SCALE GENOMIC DNA]</scope>
    <source>
        <strain evidence="2">28-4</strain>
    </source>
</reference>
<dbReference type="AlphaFoldDB" id="A0A2H3AS15"/>
<sequence length="149" mass="17120">MFSSFDSTNKMRPTRIPGHFFLYLSPLDVAMRRPMDLARTDLATIRSSQCIFTRQIVSIPNKARRRIHYLRCQLGFCTSLYVDILSFNDGFPPSLRDSFNCISLYCNSNASKSSFYIVSGRMKMHDTDCNSTSCRRVVHSTAMRPLSRP</sequence>
<organism evidence="1 2">
    <name type="scientific">Armillaria solidipes</name>
    <dbReference type="NCBI Taxonomy" id="1076256"/>
    <lineage>
        <taxon>Eukaryota</taxon>
        <taxon>Fungi</taxon>
        <taxon>Dikarya</taxon>
        <taxon>Basidiomycota</taxon>
        <taxon>Agaricomycotina</taxon>
        <taxon>Agaricomycetes</taxon>
        <taxon>Agaricomycetidae</taxon>
        <taxon>Agaricales</taxon>
        <taxon>Marasmiineae</taxon>
        <taxon>Physalacriaceae</taxon>
        <taxon>Armillaria</taxon>
    </lineage>
</organism>
<accession>A0A2H3AS15</accession>
<gene>
    <name evidence="1" type="ORF">ARMSODRAFT_663098</name>
</gene>
<name>A0A2H3AS15_9AGAR</name>
<proteinExistence type="predicted"/>